<dbReference type="InterPro" id="IPR008949">
    <property type="entry name" value="Isoprenoid_synthase_dom_sf"/>
</dbReference>
<keyword evidence="9" id="KW-0479">Metal-binding</keyword>
<keyword evidence="10" id="KW-0460">Magnesium</keyword>
<evidence type="ECO:0000313" key="18">
    <source>
        <dbReference type="Proteomes" id="UP000623467"/>
    </source>
</evidence>
<evidence type="ECO:0000256" key="4">
    <source>
        <dbReference type="ARBA" id="ARBA00006706"/>
    </source>
</evidence>
<evidence type="ECO:0000256" key="7">
    <source>
        <dbReference type="ARBA" id="ARBA00022516"/>
    </source>
</evidence>
<dbReference type="PROSITE" id="PS00723">
    <property type="entry name" value="POLYPRENYL_SYNTHASE_1"/>
    <property type="match status" value="1"/>
</dbReference>
<comment type="cofactor">
    <cofactor evidence="1">
        <name>Mg(2+)</name>
        <dbReference type="ChEBI" id="CHEBI:18420"/>
    </cofactor>
</comment>
<dbReference type="EMBL" id="JACAZH010000011">
    <property type="protein sequence ID" value="KAF7354855.1"/>
    <property type="molecule type" value="Genomic_DNA"/>
</dbReference>
<evidence type="ECO:0000256" key="6">
    <source>
        <dbReference type="ARBA" id="ARBA00012833"/>
    </source>
</evidence>
<accession>A0A8H6Y5Z1</accession>
<dbReference type="Pfam" id="PF00348">
    <property type="entry name" value="polyprenyl_synt"/>
    <property type="match status" value="1"/>
</dbReference>
<dbReference type="EC" id="2.5.1.10" evidence="5"/>
<evidence type="ECO:0000256" key="3">
    <source>
        <dbReference type="ARBA" id="ARBA00005035"/>
    </source>
</evidence>
<comment type="caution">
    <text evidence="17">The sequence shown here is derived from an EMBL/GenBank/DDBJ whole genome shotgun (WGS) entry which is preliminary data.</text>
</comment>
<dbReference type="InterPro" id="IPR000092">
    <property type="entry name" value="Polyprenyl_synt"/>
</dbReference>
<sequence length="359" mass="40696">MAMDKATKRAKFEAAWTRIRTELVDHMVSEGFPREGVEWYEKNLDYNVPGGKLNRGMSVVDTAEIIKGAALDDDEYFKAAVLGWCVELATFFLVSDDIMDTSITRRGQPCYYRAPGVGMIAINDSIMLEGAIYFLLKKHFRGTPYYVDLLELFHDTTYQTEMGQLIDLITAPEDHVDLNKFSLEKHRLIVIYKTAYYSFYLPVALAMYMSGVPASYTLAGKTIEPYKVALSILLPLGEYFQIQDDFLDFSAPPELLGKVGTDIVDNKCSWCVNTALAVATPEQRKVLDANYGRKDAAAEARVKEVFEAVSLRERYAKYEAEVYGRLNALITEIPESAQPSTLKREVFTSFLEKIYKRTK</sequence>
<protein>
    <recommendedName>
        <fullName evidence="15">(2E,6E)-farnesyl diphosphate synthase</fullName>
        <ecNumber evidence="6">2.5.1.1</ecNumber>
        <ecNumber evidence="5">2.5.1.10</ecNumber>
    </recommendedName>
    <alternativeName>
        <fullName evidence="14">Dimethylallyltranstransferase</fullName>
    </alternativeName>
    <alternativeName>
        <fullName evidence="13">Farnesyl diphosphate synthase</fullName>
    </alternativeName>
    <alternativeName>
        <fullName evidence="12">Geranyltranstransferase</fullName>
    </alternativeName>
</protein>
<evidence type="ECO:0000256" key="8">
    <source>
        <dbReference type="ARBA" id="ARBA00022679"/>
    </source>
</evidence>
<dbReference type="GO" id="GO:0005737">
    <property type="term" value="C:cytoplasm"/>
    <property type="evidence" value="ECO:0007669"/>
    <property type="project" value="TreeGrafter"/>
</dbReference>
<name>A0A8H6Y5Z1_9AGAR</name>
<evidence type="ECO:0000256" key="11">
    <source>
        <dbReference type="ARBA" id="ARBA00023098"/>
    </source>
</evidence>
<evidence type="ECO:0000256" key="12">
    <source>
        <dbReference type="ARBA" id="ARBA00032380"/>
    </source>
</evidence>
<dbReference type="GO" id="GO:0046872">
    <property type="term" value="F:metal ion binding"/>
    <property type="evidence" value="ECO:0007669"/>
    <property type="project" value="UniProtKB-KW"/>
</dbReference>
<dbReference type="PANTHER" id="PTHR11525">
    <property type="entry name" value="FARNESYL-PYROPHOSPHATE SYNTHETASE"/>
    <property type="match status" value="1"/>
</dbReference>
<keyword evidence="18" id="KW-1185">Reference proteome</keyword>
<dbReference type="OrthoDB" id="10257492at2759"/>
<evidence type="ECO:0000256" key="13">
    <source>
        <dbReference type="ARBA" id="ARBA00032424"/>
    </source>
</evidence>
<gene>
    <name evidence="17" type="ORF">MSAN_01400000</name>
</gene>
<proteinExistence type="inferred from homology"/>
<dbReference type="FunFam" id="1.10.600.10:FF:000006">
    <property type="entry name" value="Farnesyl pyrophosphate synthase"/>
    <property type="match status" value="1"/>
</dbReference>
<organism evidence="17 18">
    <name type="scientific">Mycena sanguinolenta</name>
    <dbReference type="NCBI Taxonomy" id="230812"/>
    <lineage>
        <taxon>Eukaryota</taxon>
        <taxon>Fungi</taxon>
        <taxon>Dikarya</taxon>
        <taxon>Basidiomycota</taxon>
        <taxon>Agaricomycotina</taxon>
        <taxon>Agaricomycetes</taxon>
        <taxon>Agaricomycetidae</taxon>
        <taxon>Agaricales</taxon>
        <taxon>Marasmiineae</taxon>
        <taxon>Mycenaceae</taxon>
        <taxon>Mycena</taxon>
    </lineage>
</organism>
<evidence type="ECO:0000256" key="14">
    <source>
        <dbReference type="ARBA" id="ARBA00032448"/>
    </source>
</evidence>
<evidence type="ECO:0000256" key="2">
    <source>
        <dbReference type="ARBA" id="ARBA00004932"/>
    </source>
</evidence>
<dbReference type="GO" id="GO:0004337">
    <property type="term" value="F:(2E,6E)-farnesyl diphosphate synthase activity"/>
    <property type="evidence" value="ECO:0007669"/>
    <property type="project" value="UniProtKB-EC"/>
</dbReference>
<evidence type="ECO:0000313" key="17">
    <source>
        <dbReference type="EMBL" id="KAF7354855.1"/>
    </source>
</evidence>
<reference evidence="17" key="1">
    <citation type="submission" date="2020-05" db="EMBL/GenBank/DDBJ databases">
        <title>Mycena genomes resolve the evolution of fungal bioluminescence.</title>
        <authorList>
            <person name="Tsai I.J."/>
        </authorList>
    </citation>
    <scope>NUCLEOTIDE SEQUENCE</scope>
    <source>
        <strain evidence="17">160909Yilan</strain>
    </source>
</reference>
<dbReference type="GO" id="GO:0004161">
    <property type="term" value="F:dimethylallyltranstransferase activity"/>
    <property type="evidence" value="ECO:0007669"/>
    <property type="project" value="UniProtKB-EC"/>
</dbReference>
<comment type="similarity">
    <text evidence="4 16">Belongs to the FPP/GGPP synthase family.</text>
</comment>
<comment type="pathway">
    <text evidence="2">Isoprenoid biosynthesis; geranyl diphosphate biosynthesis; geranyl diphosphate from dimethylallyl diphosphate and isopentenyl diphosphate: step 1/1.</text>
</comment>
<keyword evidence="7" id="KW-0444">Lipid biosynthesis</keyword>
<dbReference type="InterPro" id="IPR039702">
    <property type="entry name" value="FPS1-like"/>
</dbReference>
<dbReference type="GO" id="GO:0045337">
    <property type="term" value="P:farnesyl diphosphate biosynthetic process"/>
    <property type="evidence" value="ECO:0007669"/>
    <property type="project" value="TreeGrafter"/>
</dbReference>
<dbReference type="SFLD" id="SFLDS00005">
    <property type="entry name" value="Isoprenoid_Synthase_Type_I"/>
    <property type="match status" value="1"/>
</dbReference>
<evidence type="ECO:0000256" key="10">
    <source>
        <dbReference type="ARBA" id="ARBA00022842"/>
    </source>
</evidence>
<evidence type="ECO:0000256" key="16">
    <source>
        <dbReference type="RuleBase" id="RU004466"/>
    </source>
</evidence>
<comment type="pathway">
    <text evidence="3">Isoprenoid biosynthesis; farnesyl diphosphate biosynthesis; farnesyl diphosphate from geranyl diphosphate and isopentenyl diphosphate: step 1/1.</text>
</comment>
<evidence type="ECO:0000256" key="1">
    <source>
        <dbReference type="ARBA" id="ARBA00001946"/>
    </source>
</evidence>
<dbReference type="CDD" id="cd00685">
    <property type="entry name" value="Trans_IPPS_HT"/>
    <property type="match status" value="1"/>
</dbReference>
<keyword evidence="8 16" id="KW-0808">Transferase</keyword>
<dbReference type="Proteomes" id="UP000623467">
    <property type="component" value="Unassembled WGS sequence"/>
</dbReference>
<dbReference type="SUPFAM" id="SSF48576">
    <property type="entry name" value="Terpenoid synthases"/>
    <property type="match status" value="1"/>
</dbReference>
<dbReference type="Gene3D" id="1.10.600.10">
    <property type="entry name" value="Farnesyl Diphosphate Synthase"/>
    <property type="match status" value="1"/>
</dbReference>
<dbReference type="EC" id="2.5.1.1" evidence="6"/>
<dbReference type="PROSITE" id="PS00444">
    <property type="entry name" value="POLYPRENYL_SYNTHASE_2"/>
    <property type="match status" value="1"/>
</dbReference>
<evidence type="ECO:0000256" key="5">
    <source>
        <dbReference type="ARBA" id="ARBA00012439"/>
    </source>
</evidence>
<dbReference type="AlphaFoldDB" id="A0A8H6Y5Z1"/>
<evidence type="ECO:0000256" key="15">
    <source>
        <dbReference type="ARBA" id="ARBA00032873"/>
    </source>
</evidence>
<dbReference type="PANTHER" id="PTHR11525:SF0">
    <property type="entry name" value="FARNESYL PYROPHOSPHATE SYNTHASE"/>
    <property type="match status" value="1"/>
</dbReference>
<evidence type="ECO:0000256" key="9">
    <source>
        <dbReference type="ARBA" id="ARBA00022723"/>
    </source>
</evidence>
<dbReference type="InterPro" id="IPR033749">
    <property type="entry name" value="Polyprenyl_synt_CS"/>
</dbReference>
<keyword evidence="11" id="KW-0443">Lipid metabolism</keyword>